<evidence type="ECO:0000256" key="1">
    <source>
        <dbReference type="ARBA" id="ARBA00004236"/>
    </source>
</evidence>
<evidence type="ECO:0000256" key="4">
    <source>
        <dbReference type="ARBA" id="ARBA00023136"/>
    </source>
</evidence>
<dbReference type="InterPro" id="IPR007210">
    <property type="entry name" value="ABC_Gly_betaine_transp_sub-bd"/>
</dbReference>
<evidence type="ECO:0000256" key="3">
    <source>
        <dbReference type="ARBA" id="ARBA00022475"/>
    </source>
</evidence>
<dbReference type="GO" id="GO:0031460">
    <property type="term" value="P:glycine betaine transport"/>
    <property type="evidence" value="ECO:0007669"/>
    <property type="project" value="TreeGrafter"/>
</dbReference>
<dbReference type="PANTHER" id="PTHR47737:SF1">
    <property type="entry name" value="GLYCINE BETAINE_PROLINE BETAINE TRANSPORT SYSTEM PERMEASE PROTEIN PROW"/>
    <property type="match status" value="1"/>
</dbReference>
<name>A0A431W105_9BACI</name>
<feature type="domain" description="ABC-type glycine betaine transport system substrate-binding" evidence="7">
    <location>
        <begin position="49"/>
        <end position="294"/>
    </location>
</feature>
<evidence type="ECO:0000256" key="6">
    <source>
        <dbReference type="SAM" id="SignalP"/>
    </source>
</evidence>
<comment type="caution">
    <text evidence="8">The sequence shown here is derived from an EMBL/GenBank/DDBJ whole genome shotgun (WGS) entry which is preliminary data.</text>
</comment>
<gene>
    <name evidence="8" type="ORF">EKG37_15685</name>
</gene>
<feature type="signal peptide" evidence="6">
    <location>
        <begin position="1"/>
        <end position="21"/>
    </location>
</feature>
<dbReference type="OrthoDB" id="9787902at2"/>
<sequence length="305" mass="34032">MEGLKKTSFLIVLMLMLVLTACGNNESSGTSSSEGEKPEEASETVDKSKEIKIGYIPWDEDVAVTYLWKYLLEEKGYKVNATLADVAPVFTGVAQGSIDLFLDVWMPSTHSTYMEDYGKDLEVLGTWYDEADNGLAVPDYMDIQSIEEVKDLASDLDSKIVGIEPGAGLMRLSREAMPKYGLDDWTLVESSTPAMLAELEKAVADQKPIVVTLWRPHWAFEAYNLRYLEDPQNMMNPNGIEELQSISRKGFADDYPEVAKWISNFKISLSDLATLESAIKDASDEMAGVEKWVSEHQDVADGWVK</sequence>
<evidence type="ECO:0000256" key="5">
    <source>
        <dbReference type="SAM" id="MobiDB-lite"/>
    </source>
</evidence>
<comment type="subcellular location">
    <subcellularLocation>
        <location evidence="1">Cell membrane</location>
    </subcellularLocation>
</comment>
<dbReference type="GO" id="GO:0043190">
    <property type="term" value="C:ATP-binding cassette (ABC) transporter complex"/>
    <property type="evidence" value="ECO:0007669"/>
    <property type="project" value="InterPro"/>
</dbReference>
<organism evidence="8 9">
    <name type="scientific">Bacillus yapensis</name>
    <dbReference type="NCBI Taxonomy" id="2492960"/>
    <lineage>
        <taxon>Bacteria</taxon>
        <taxon>Bacillati</taxon>
        <taxon>Bacillota</taxon>
        <taxon>Bacilli</taxon>
        <taxon>Bacillales</taxon>
        <taxon>Bacillaceae</taxon>
        <taxon>Bacillus</taxon>
    </lineage>
</organism>
<dbReference type="Gene3D" id="3.40.190.100">
    <property type="entry name" value="Glycine betaine-binding periplasmic protein, domain 2"/>
    <property type="match status" value="1"/>
</dbReference>
<dbReference type="CDD" id="cd13639">
    <property type="entry name" value="PBP2_OpuAC_like"/>
    <property type="match status" value="1"/>
</dbReference>
<dbReference type="PANTHER" id="PTHR47737">
    <property type="entry name" value="GLYCINE BETAINE/PROLINE BETAINE TRANSPORT SYSTEM PERMEASE PROTEIN PROW"/>
    <property type="match status" value="1"/>
</dbReference>
<feature type="chain" id="PRO_5039026799" evidence="6">
    <location>
        <begin position="22"/>
        <end position="305"/>
    </location>
</feature>
<dbReference type="Pfam" id="PF04069">
    <property type="entry name" value="OpuAC"/>
    <property type="match status" value="1"/>
</dbReference>
<protein>
    <submittedName>
        <fullName evidence="8">Glycine betaine ABC transporter substrate-binding protein</fullName>
    </submittedName>
</protein>
<proteinExistence type="predicted"/>
<keyword evidence="3" id="KW-1003">Cell membrane</keyword>
<evidence type="ECO:0000256" key="2">
    <source>
        <dbReference type="ARBA" id="ARBA00022448"/>
    </source>
</evidence>
<evidence type="ECO:0000313" key="9">
    <source>
        <dbReference type="Proteomes" id="UP000271374"/>
    </source>
</evidence>
<accession>A0A431W105</accession>
<dbReference type="Proteomes" id="UP000271374">
    <property type="component" value="Unassembled WGS sequence"/>
</dbReference>
<dbReference type="EMBL" id="RXNT01000013">
    <property type="protein sequence ID" value="RTR29172.1"/>
    <property type="molecule type" value="Genomic_DNA"/>
</dbReference>
<dbReference type="GO" id="GO:0015226">
    <property type="term" value="F:carnitine transmembrane transporter activity"/>
    <property type="evidence" value="ECO:0007669"/>
    <property type="project" value="TreeGrafter"/>
</dbReference>
<feature type="region of interest" description="Disordered" evidence="5">
    <location>
        <begin position="26"/>
        <end position="45"/>
    </location>
</feature>
<dbReference type="GO" id="GO:0015871">
    <property type="term" value="P:choline transport"/>
    <property type="evidence" value="ECO:0007669"/>
    <property type="project" value="TreeGrafter"/>
</dbReference>
<evidence type="ECO:0000313" key="8">
    <source>
        <dbReference type="EMBL" id="RTR29172.1"/>
    </source>
</evidence>
<evidence type="ECO:0000259" key="7">
    <source>
        <dbReference type="Pfam" id="PF04069"/>
    </source>
</evidence>
<keyword evidence="9" id="KW-1185">Reference proteome</keyword>
<dbReference type="Gene3D" id="3.40.190.10">
    <property type="entry name" value="Periplasmic binding protein-like II"/>
    <property type="match status" value="1"/>
</dbReference>
<reference evidence="8 9" key="1">
    <citation type="submission" date="2018-12" db="EMBL/GenBank/DDBJ databases">
        <title>Bacillus yapensis draft genome sequence.</title>
        <authorList>
            <person name="Yu L."/>
            <person name="Xu X."/>
            <person name="Tang X."/>
        </authorList>
    </citation>
    <scope>NUCLEOTIDE SEQUENCE [LARGE SCALE GENOMIC DNA]</scope>
    <source>
        <strain evidence="8 9">XXST-01</strain>
    </source>
</reference>
<keyword evidence="6" id="KW-0732">Signal</keyword>
<dbReference type="PROSITE" id="PS51257">
    <property type="entry name" value="PROKAR_LIPOPROTEIN"/>
    <property type="match status" value="1"/>
</dbReference>
<dbReference type="GO" id="GO:0005275">
    <property type="term" value="F:amine transmembrane transporter activity"/>
    <property type="evidence" value="ECO:0007669"/>
    <property type="project" value="TreeGrafter"/>
</dbReference>
<feature type="compositionally biased region" description="Basic and acidic residues" evidence="5">
    <location>
        <begin position="34"/>
        <end position="45"/>
    </location>
</feature>
<keyword evidence="4" id="KW-0472">Membrane</keyword>
<dbReference type="AlphaFoldDB" id="A0A431W105"/>
<dbReference type="SUPFAM" id="SSF53850">
    <property type="entry name" value="Periplasmic binding protein-like II"/>
    <property type="match status" value="1"/>
</dbReference>
<keyword evidence="2" id="KW-0813">Transport</keyword>